<reference evidence="1" key="1">
    <citation type="submission" date="2023-10" db="EMBL/GenBank/DDBJ databases">
        <title>Whole genome sequencing of actinobacterial strain Amycolatopsis sp. (BCA-696) identifies the underlying plant growth-promoting genes.</title>
        <authorList>
            <person name="Gandham P."/>
            <person name="Vadla N."/>
            <person name="Saji A."/>
            <person name="Srinivas V."/>
            <person name="Ruperao P."/>
            <person name="Selvanayagam S."/>
            <person name="Saxena R.K."/>
            <person name="Rathore A."/>
            <person name="Gopalakrishnan S."/>
            <person name="Thakur V."/>
        </authorList>
    </citation>
    <scope>NUCLEOTIDE SEQUENCE</scope>
    <source>
        <strain evidence="1">BCA-696</strain>
    </source>
</reference>
<name>A0ACD5BDR2_9PSEU</name>
<dbReference type="EMBL" id="CP150484">
    <property type="protein sequence ID" value="WYW17511.1"/>
    <property type="molecule type" value="Genomic_DNA"/>
</dbReference>
<gene>
    <name evidence="1" type="ORF">LCL61_18340</name>
</gene>
<accession>A0ACD5BDR2</accession>
<keyword evidence="2" id="KW-1185">Reference proteome</keyword>
<evidence type="ECO:0000313" key="1">
    <source>
        <dbReference type="EMBL" id="WYW17511.1"/>
    </source>
</evidence>
<dbReference type="Proteomes" id="UP001456344">
    <property type="component" value="Chromosome"/>
</dbReference>
<proteinExistence type="predicted"/>
<evidence type="ECO:0000313" key="2">
    <source>
        <dbReference type="Proteomes" id="UP001456344"/>
    </source>
</evidence>
<sequence length="960" mass="103071">MIRALITFDAEYPEPTVTGGDREAFRRWGPSGTMSGQLAFPMGFFPVRADDDDVEDILDAVLEAEKPLVLLTGLTGTGRTTMLARLSEHFEADRRQVSAMRFTPSGDVAPARFILPSDSPRDDAPTRLRGPVPGEPAWATIGPVARAAEEPAVALRAAHAAAAALRRGGDGTVLLLDDLHWIDRDSLAVLEALVPMLDGTKIRCVGALRVPVGDAAARYGPAALARLREANLVHTLRLRPLSKEMLAGELKSTLGAGPEPALVDHVHALSRGVRAAVSETVEALRRRGAIRIVNRSAYFVPAMATRKPSQPSEYVLSAHALGPGEWEMARAMAVLSPLDGAAPHVAGAVIGLSEQEVLRRLESLRAAGVLHRGGESWRFVLPLHAVTSAEACGPYERRVLAAAAVEALWSGAAVCPDPAHRANLLAEAGRMVDPARALEELLRRAVEAGEDETASALRWLDAAVELTGDRAQRAKVLLLLVGTYHRNGDYERSLRTIRLVLSDFANELNPDAVFEVHSLLLCGLSGRRDTEPLRDIADGDHRLAGDPGSRAVIRAIACALLDRWAEAGRWAETATSTVHKGHPQAVVARLIRALGGLWQGRAEFFERSLLERGQWPLSDVARYRAEQIDAHLTGLLLNGELTRAENLLADERLSWDDVGPANRTTAAVLRGDFRSATELACRSVARRSVPGFAAATTGMFNATVAALVCQGRLATARELLSAAAEGTPVLAHLLDFTEALIDRALGDARRAADRLTTALSAAGERGLVIGCDTAYAELADLALDLEDQETAAQCLVNAERLARDLPTGRAGLLASFVRAVVEKDADAAAESLRVAHERGQPLELSVLIARLVKHEMADPALLSEAYELMAGLGALMHRAKTRTLMQKHGIVVPGRRNTVEENERLLATLAAEGLSNKQIAAALITSEKSVEGRLSRLFVRSGYRSRIELATAIANGELQL</sequence>
<organism evidence="1 2">
    <name type="scientific">Amycolatopsis coloradensis</name>
    <dbReference type="NCBI Taxonomy" id="76021"/>
    <lineage>
        <taxon>Bacteria</taxon>
        <taxon>Bacillati</taxon>
        <taxon>Actinomycetota</taxon>
        <taxon>Actinomycetes</taxon>
        <taxon>Pseudonocardiales</taxon>
        <taxon>Pseudonocardiaceae</taxon>
        <taxon>Amycolatopsis</taxon>
    </lineage>
</organism>
<protein>
    <submittedName>
        <fullName evidence="1">Helix-turn-helix transcriptional regulator</fullName>
    </submittedName>
</protein>